<feature type="signal peptide" evidence="1">
    <location>
        <begin position="1"/>
        <end position="38"/>
    </location>
</feature>
<evidence type="ECO:0008006" key="4">
    <source>
        <dbReference type="Google" id="ProtNLM"/>
    </source>
</evidence>
<accession>A0A1H1JDX7</accession>
<keyword evidence="1" id="KW-0732">Signal</keyword>
<dbReference type="Proteomes" id="UP000199365">
    <property type="component" value="Unassembled WGS sequence"/>
</dbReference>
<reference evidence="3" key="1">
    <citation type="submission" date="2016-10" db="EMBL/GenBank/DDBJ databases">
        <authorList>
            <person name="Varghese N."/>
            <person name="Submissions S."/>
        </authorList>
    </citation>
    <scope>NUCLEOTIDE SEQUENCE [LARGE SCALE GENOMIC DNA]</scope>
    <source>
        <strain evidence="3">DUS833</strain>
    </source>
</reference>
<gene>
    <name evidence="2" type="ORF">SAMN05445850_4666</name>
</gene>
<keyword evidence="3" id="KW-1185">Reference proteome</keyword>
<dbReference type="EMBL" id="FNKX01000002">
    <property type="protein sequence ID" value="SDR48212.1"/>
    <property type="molecule type" value="Genomic_DNA"/>
</dbReference>
<protein>
    <recommendedName>
        <fullName evidence="4">Secreted protein</fullName>
    </recommendedName>
</protein>
<evidence type="ECO:0000256" key="1">
    <source>
        <dbReference type="SAM" id="SignalP"/>
    </source>
</evidence>
<name>A0A1H1JDX7_9BURK</name>
<sequence length="133" mass="14085">MKRPMESSRRGRIFPSGILRAALAVASGVFMVSANADAQTRAITIVSGTYGENCGAPRGNLTRELERHCNGRETCDYALPGLHKGGTTMACPRDFHAEWHCDHADFHTAALGPGAKSGDTLVLGCVESRGAGK</sequence>
<dbReference type="AlphaFoldDB" id="A0A1H1JDX7"/>
<evidence type="ECO:0000313" key="3">
    <source>
        <dbReference type="Proteomes" id="UP000199365"/>
    </source>
</evidence>
<organism evidence="2 3">
    <name type="scientific">Paraburkholderia tuberum</name>
    <dbReference type="NCBI Taxonomy" id="157910"/>
    <lineage>
        <taxon>Bacteria</taxon>
        <taxon>Pseudomonadati</taxon>
        <taxon>Pseudomonadota</taxon>
        <taxon>Betaproteobacteria</taxon>
        <taxon>Burkholderiales</taxon>
        <taxon>Burkholderiaceae</taxon>
        <taxon>Paraburkholderia</taxon>
    </lineage>
</organism>
<evidence type="ECO:0000313" key="2">
    <source>
        <dbReference type="EMBL" id="SDR48212.1"/>
    </source>
</evidence>
<proteinExistence type="predicted"/>
<feature type="chain" id="PRO_5011586849" description="Secreted protein" evidence="1">
    <location>
        <begin position="39"/>
        <end position="133"/>
    </location>
</feature>